<feature type="compositionally biased region" description="Polar residues" evidence="5">
    <location>
        <begin position="74"/>
        <end position="83"/>
    </location>
</feature>
<evidence type="ECO:0000256" key="3">
    <source>
        <dbReference type="PROSITE-ProRule" id="PRU00649"/>
    </source>
</evidence>
<dbReference type="PANTHER" id="PTHR46554">
    <property type="entry name" value="MEDIATOR OF RNA POLYMERASE II TRANSCRIPTION SUBUNIT 26A-RELATED"/>
    <property type="match status" value="1"/>
</dbReference>
<comment type="subcellular location">
    <subcellularLocation>
        <location evidence="1 3">Nucleus</location>
    </subcellularLocation>
</comment>
<dbReference type="SMART" id="SM00509">
    <property type="entry name" value="TFS2N"/>
    <property type="match status" value="1"/>
</dbReference>
<evidence type="ECO:0000313" key="7">
    <source>
        <dbReference type="EMBL" id="KAK8593603.1"/>
    </source>
</evidence>
<dbReference type="InterPro" id="IPR017923">
    <property type="entry name" value="TFIIS_N"/>
</dbReference>
<dbReference type="InterPro" id="IPR003617">
    <property type="entry name" value="TFIIS/CRSP70_N_sub"/>
</dbReference>
<feature type="coiled-coil region" evidence="4">
    <location>
        <begin position="345"/>
        <end position="372"/>
    </location>
</feature>
<evidence type="ECO:0000313" key="8">
    <source>
        <dbReference type="Proteomes" id="UP001472677"/>
    </source>
</evidence>
<dbReference type="SUPFAM" id="SSF47676">
    <property type="entry name" value="Conserved domain common to transcription factors TFIIS, elongin A, CRSP70"/>
    <property type="match status" value="1"/>
</dbReference>
<keyword evidence="4" id="KW-0175">Coiled coil</keyword>
<evidence type="ECO:0000256" key="5">
    <source>
        <dbReference type="SAM" id="MobiDB-lite"/>
    </source>
</evidence>
<accession>A0ABR2G3Y3</accession>
<dbReference type="Pfam" id="PF08711">
    <property type="entry name" value="Med26"/>
    <property type="match status" value="1"/>
</dbReference>
<feature type="domain" description="TFIIS N-terminal" evidence="6">
    <location>
        <begin position="115"/>
        <end position="179"/>
    </location>
</feature>
<evidence type="ECO:0000256" key="2">
    <source>
        <dbReference type="ARBA" id="ARBA00023242"/>
    </source>
</evidence>
<feature type="region of interest" description="Disordered" evidence="5">
    <location>
        <begin position="229"/>
        <end position="311"/>
    </location>
</feature>
<feature type="compositionally biased region" description="Basic and acidic residues" evidence="5">
    <location>
        <begin position="244"/>
        <end position="264"/>
    </location>
</feature>
<dbReference type="Gene3D" id="1.20.930.10">
    <property type="entry name" value="Conserved domain common to transcription factors TFIIS, elongin A, CRSP70"/>
    <property type="match status" value="1"/>
</dbReference>
<reference evidence="7 8" key="1">
    <citation type="journal article" date="2024" name="G3 (Bethesda)">
        <title>Genome assembly of Hibiscus sabdariffa L. provides insights into metabolisms of medicinal natural products.</title>
        <authorList>
            <person name="Kim T."/>
        </authorList>
    </citation>
    <scope>NUCLEOTIDE SEQUENCE [LARGE SCALE GENOMIC DNA]</scope>
    <source>
        <strain evidence="7">TK-2024</strain>
        <tissue evidence="7">Old leaves</tissue>
    </source>
</reference>
<dbReference type="PROSITE" id="PS51319">
    <property type="entry name" value="TFIIS_N"/>
    <property type="match status" value="1"/>
</dbReference>
<feature type="region of interest" description="Disordered" evidence="5">
    <location>
        <begin position="377"/>
        <end position="405"/>
    </location>
</feature>
<dbReference type="Proteomes" id="UP001472677">
    <property type="component" value="Unassembled WGS sequence"/>
</dbReference>
<dbReference type="InterPro" id="IPR035441">
    <property type="entry name" value="TFIIS/LEDGF_dom_sf"/>
</dbReference>
<protein>
    <recommendedName>
        <fullName evidence="6">TFIIS N-terminal domain-containing protein</fullName>
    </recommendedName>
</protein>
<evidence type="ECO:0000256" key="4">
    <source>
        <dbReference type="SAM" id="Coils"/>
    </source>
</evidence>
<dbReference type="EMBL" id="JBBPBM010000003">
    <property type="protein sequence ID" value="KAK8593603.1"/>
    <property type="molecule type" value="Genomic_DNA"/>
</dbReference>
<keyword evidence="2 3" id="KW-0539">Nucleus</keyword>
<organism evidence="7 8">
    <name type="scientific">Hibiscus sabdariffa</name>
    <name type="common">roselle</name>
    <dbReference type="NCBI Taxonomy" id="183260"/>
    <lineage>
        <taxon>Eukaryota</taxon>
        <taxon>Viridiplantae</taxon>
        <taxon>Streptophyta</taxon>
        <taxon>Embryophyta</taxon>
        <taxon>Tracheophyta</taxon>
        <taxon>Spermatophyta</taxon>
        <taxon>Magnoliopsida</taxon>
        <taxon>eudicotyledons</taxon>
        <taxon>Gunneridae</taxon>
        <taxon>Pentapetalae</taxon>
        <taxon>rosids</taxon>
        <taxon>malvids</taxon>
        <taxon>Malvales</taxon>
        <taxon>Malvaceae</taxon>
        <taxon>Malvoideae</taxon>
        <taxon>Hibiscus</taxon>
    </lineage>
</organism>
<name>A0ABR2G3Y3_9ROSI</name>
<keyword evidence="8" id="KW-1185">Reference proteome</keyword>
<dbReference type="PANTHER" id="PTHR46554:SF2">
    <property type="entry name" value="TFIIS N-TERMINAL DOMAIN-CONTAINING PROTEIN"/>
    <property type="match status" value="1"/>
</dbReference>
<sequence length="405" mass="45655">MEGLALEQWRDYFRTANSDIFDIIEHAIMVAALDCPKEFRLRREHIAEKLFTCNFSRCSGCDGARETNGENGGSKESNTNSSGDDPLLHQIGSNYSYGEAEALTDEIEQESMVFGEVLRIKDILINTQDEPDSVLFEALRRLQLMALTVDILKATEVGKAVNRLRKHSSIGWKELVGEWVTVTEAISEGTPESMNPSVVDELVEEGLPSPPLDEGAFFAAQPTSMELSQFFDGMDDDGNPRSSAEFKRNRDSGRKPSRDNENISKGKKQTSSERNLVIKDDKSQQMKRVEPVAKPNNRPSSINTGSWRPNTESKLIQKSDKMAVPKNLLSSQQDKFKTSDELSVQEKLEATKRKLQERYQQAENAKRKRTIQVMELHDLPKQGSGNKNPNLKSGNHNWHRVTGRR</sequence>
<feature type="compositionally biased region" description="Polar residues" evidence="5">
    <location>
        <begin position="297"/>
        <end position="311"/>
    </location>
</feature>
<gene>
    <name evidence="7" type="ORF">V6N12_045680</name>
</gene>
<evidence type="ECO:0000259" key="6">
    <source>
        <dbReference type="PROSITE" id="PS51319"/>
    </source>
</evidence>
<feature type="region of interest" description="Disordered" evidence="5">
    <location>
        <begin position="66"/>
        <end position="86"/>
    </location>
</feature>
<comment type="caution">
    <text evidence="7">The sequence shown here is derived from an EMBL/GenBank/DDBJ whole genome shotgun (WGS) entry which is preliminary data.</text>
</comment>
<feature type="compositionally biased region" description="Polar residues" evidence="5">
    <location>
        <begin position="383"/>
        <end position="396"/>
    </location>
</feature>
<evidence type="ECO:0000256" key="1">
    <source>
        <dbReference type="ARBA" id="ARBA00004123"/>
    </source>
</evidence>
<proteinExistence type="predicted"/>
<feature type="compositionally biased region" description="Basic and acidic residues" evidence="5">
    <location>
        <begin position="276"/>
        <end position="291"/>
    </location>
</feature>
<dbReference type="CDD" id="cd00183">
    <property type="entry name" value="TFIIS_I"/>
    <property type="match status" value="1"/>
</dbReference>